<organism evidence="3 4">
    <name type="scientific">Arcticibacterium luteifluviistationis</name>
    <dbReference type="NCBI Taxonomy" id="1784714"/>
    <lineage>
        <taxon>Bacteria</taxon>
        <taxon>Pseudomonadati</taxon>
        <taxon>Bacteroidota</taxon>
        <taxon>Cytophagia</taxon>
        <taxon>Cytophagales</taxon>
        <taxon>Leadbetterellaceae</taxon>
        <taxon>Arcticibacterium</taxon>
    </lineage>
</organism>
<gene>
    <name evidence="3" type="ORF">DJ013_15515</name>
</gene>
<reference evidence="3 4" key="1">
    <citation type="submission" date="2018-05" db="EMBL/GenBank/DDBJ databases">
        <title>Complete genome sequence of Arcticibacterium luteifluviistationis SM1504T, a cytophagaceae bacterium isolated from Arctic surface seawater.</title>
        <authorList>
            <person name="Li Y."/>
            <person name="Qin Q.-L."/>
        </authorList>
    </citation>
    <scope>NUCLEOTIDE SEQUENCE [LARGE SCALE GENOMIC DNA]</scope>
    <source>
        <strain evidence="3 4">SM1504</strain>
    </source>
</reference>
<evidence type="ECO:0000313" key="4">
    <source>
        <dbReference type="Proteomes" id="UP000249873"/>
    </source>
</evidence>
<dbReference type="KEGG" id="als:DJ013_15515"/>
<dbReference type="PANTHER" id="PTHR34094">
    <property type="match status" value="1"/>
</dbReference>
<feature type="domain" description="DUF4097" evidence="2">
    <location>
        <begin position="234"/>
        <end position="334"/>
    </location>
</feature>
<dbReference type="EMBL" id="CP029480">
    <property type="protein sequence ID" value="AWV99494.1"/>
    <property type="molecule type" value="Genomic_DNA"/>
</dbReference>
<dbReference type="RefSeq" id="WP_111372862.1">
    <property type="nucleotide sequence ID" value="NZ_CP029480.1"/>
</dbReference>
<name>A0A2Z4GE77_9BACT</name>
<evidence type="ECO:0000256" key="1">
    <source>
        <dbReference type="SAM" id="SignalP"/>
    </source>
</evidence>
<keyword evidence="1" id="KW-0732">Signal</keyword>
<keyword evidence="4" id="KW-1185">Reference proteome</keyword>
<feature type="domain" description="DUF4097" evidence="2">
    <location>
        <begin position="34"/>
        <end position="226"/>
    </location>
</feature>
<evidence type="ECO:0000259" key="2">
    <source>
        <dbReference type="Pfam" id="PF13349"/>
    </source>
</evidence>
<dbReference type="PANTHER" id="PTHR34094:SF1">
    <property type="entry name" value="PROTEIN FAM185A"/>
    <property type="match status" value="1"/>
</dbReference>
<protein>
    <recommendedName>
        <fullName evidence="2">DUF4097 domain-containing protein</fullName>
    </recommendedName>
</protein>
<accession>A0A2Z4GE77</accession>
<dbReference type="AlphaFoldDB" id="A0A2Z4GE77"/>
<dbReference type="OrthoDB" id="1523429at2"/>
<dbReference type="InterPro" id="IPR025164">
    <property type="entry name" value="Toastrack_DUF4097"/>
</dbReference>
<evidence type="ECO:0000313" key="3">
    <source>
        <dbReference type="EMBL" id="AWV99494.1"/>
    </source>
</evidence>
<dbReference type="Pfam" id="PF13349">
    <property type="entry name" value="DUF4097"/>
    <property type="match status" value="2"/>
</dbReference>
<dbReference type="Proteomes" id="UP000249873">
    <property type="component" value="Chromosome"/>
</dbReference>
<sequence>MKKLFALSLLTFISFISYAQKEPFLVKTFNANSIENLDVRTSGGSIEVTGVSGSRTVVEVFVKGNGSLSNSEIEDRLRDYTLEVKKEGGTLICFAKSNIKNNWKKGLSITFKIKSPRNVDTELLTSGGGIHLTNLHGDLNFSTSGGGLHLKDLSGDVYGRTSGGGIHVNNIQDRVDLSTSGGGIEVTDAEGEIKLRTSGGGIKLANMRGQIDAHTSGGSVKASNIEGELITGSSGGSIRLERIVGSVKANTSGGSISADILEVGDFLVLHTSAGGIDVNLPMDKGMDLNIRGGRVTMAYKNFEGDFDKNHVRGKINGGGANVDISASSGHVNIN</sequence>
<proteinExistence type="predicted"/>
<feature type="signal peptide" evidence="1">
    <location>
        <begin position="1"/>
        <end position="19"/>
    </location>
</feature>
<feature type="chain" id="PRO_5016358543" description="DUF4097 domain-containing protein" evidence="1">
    <location>
        <begin position="20"/>
        <end position="334"/>
    </location>
</feature>